<accession>A0AAJ1IF62</accession>
<reference evidence="1 2" key="1">
    <citation type="submission" date="2022-12" db="EMBL/GenBank/DDBJ databases">
        <title>Metagenome assembled genome from gulf of manar.</title>
        <authorList>
            <person name="Kohli P."/>
            <person name="Pk S."/>
            <person name="Venkata Ramana C."/>
            <person name="Sasikala C."/>
        </authorList>
    </citation>
    <scope>NUCLEOTIDE SEQUENCE [LARGE SCALE GENOMIC DNA]</scope>
    <source>
        <strain evidence="1">JB008</strain>
    </source>
</reference>
<dbReference type="EMBL" id="JAQQAL010000017">
    <property type="protein sequence ID" value="MDC7226842.1"/>
    <property type="molecule type" value="Genomic_DNA"/>
</dbReference>
<dbReference type="Proteomes" id="UP001221217">
    <property type="component" value="Unassembled WGS sequence"/>
</dbReference>
<comment type="caution">
    <text evidence="1">The sequence shown here is derived from an EMBL/GenBank/DDBJ whole genome shotgun (WGS) entry which is preliminary data.</text>
</comment>
<dbReference type="InterPro" id="IPR043129">
    <property type="entry name" value="ATPase_NBD"/>
</dbReference>
<evidence type="ECO:0000313" key="2">
    <source>
        <dbReference type="Proteomes" id="UP001221217"/>
    </source>
</evidence>
<dbReference type="SUPFAM" id="SSF53067">
    <property type="entry name" value="Actin-like ATPase domain"/>
    <property type="match status" value="1"/>
</dbReference>
<proteinExistence type="predicted"/>
<organism evidence="1 2">
    <name type="scientific">Candidatus Thalassospirochaeta sargassi</name>
    <dbReference type="NCBI Taxonomy" id="3119039"/>
    <lineage>
        <taxon>Bacteria</taxon>
        <taxon>Pseudomonadati</taxon>
        <taxon>Spirochaetota</taxon>
        <taxon>Spirochaetia</taxon>
        <taxon>Spirochaetales</taxon>
        <taxon>Spirochaetaceae</taxon>
        <taxon>Candidatus Thalassospirochaeta</taxon>
    </lineage>
</organism>
<name>A0AAJ1IF62_9SPIO</name>
<dbReference type="PROSITE" id="PS51257">
    <property type="entry name" value="PROKAR_LIPOPROTEIN"/>
    <property type="match status" value="1"/>
</dbReference>
<sequence length="75" mass="8305">MKSSVDQQAAALGAAALTLYGCGLWNDFSLIDELHVVESVSKPDEERAALYEKLLVNYKQLSDFLSQYGEKIHEG</sequence>
<protein>
    <submittedName>
        <fullName evidence="1">Uncharacterized protein</fullName>
    </submittedName>
</protein>
<evidence type="ECO:0000313" key="1">
    <source>
        <dbReference type="EMBL" id="MDC7226842.1"/>
    </source>
</evidence>
<gene>
    <name evidence="1" type="ORF">PQJ61_08750</name>
</gene>
<dbReference type="AlphaFoldDB" id="A0AAJ1IF62"/>
<dbReference type="Gene3D" id="3.30.420.40">
    <property type="match status" value="1"/>
</dbReference>